<keyword evidence="3" id="KW-1185">Reference proteome</keyword>
<organism evidence="2 3">
    <name type="scientific">Dichomitus squalens</name>
    <dbReference type="NCBI Taxonomy" id="114155"/>
    <lineage>
        <taxon>Eukaryota</taxon>
        <taxon>Fungi</taxon>
        <taxon>Dikarya</taxon>
        <taxon>Basidiomycota</taxon>
        <taxon>Agaricomycotina</taxon>
        <taxon>Agaricomycetes</taxon>
        <taxon>Polyporales</taxon>
        <taxon>Polyporaceae</taxon>
        <taxon>Dichomitus</taxon>
    </lineage>
</organism>
<protein>
    <submittedName>
        <fullName evidence="2">Uncharacterized protein</fullName>
    </submittedName>
</protein>
<name>A0A4Q9QBJ0_9APHY</name>
<dbReference type="Proteomes" id="UP000292082">
    <property type="component" value="Unassembled WGS sequence"/>
</dbReference>
<dbReference type="AlphaFoldDB" id="A0A4Q9QBJ0"/>
<evidence type="ECO:0000256" key="1">
    <source>
        <dbReference type="SAM" id="MobiDB-lite"/>
    </source>
</evidence>
<feature type="compositionally biased region" description="Basic and acidic residues" evidence="1">
    <location>
        <begin position="34"/>
        <end position="54"/>
    </location>
</feature>
<reference evidence="2 3" key="1">
    <citation type="submission" date="2019-01" db="EMBL/GenBank/DDBJ databases">
        <title>Draft genome sequences of three monokaryotic isolates of the white-rot basidiomycete fungus Dichomitus squalens.</title>
        <authorList>
            <consortium name="DOE Joint Genome Institute"/>
            <person name="Lopez S.C."/>
            <person name="Andreopoulos B."/>
            <person name="Pangilinan J."/>
            <person name="Lipzen A."/>
            <person name="Riley R."/>
            <person name="Ahrendt S."/>
            <person name="Ng V."/>
            <person name="Barry K."/>
            <person name="Daum C."/>
            <person name="Grigoriev I.V."/>
            <person name="Hilden K.S."/>
            <person name="Makela M.R."/>
            <person name="de Vries R.P."/>
        </authorList>
    </citation>
    <scope>NUCLEOTIDE SEQUENCE [LARGE SCALE GENOMIC DNA]</scope>
    <source>
        <strain evidence="2 3">CBS 464.89</strain>
    </source>
</reference>
<accession>A0A4Q9QBJ0</accession>
<proteinExistence type="predicted"/>
<evidence type="ECO:0000313" key="3">
    <source>
        <dbReference type="Proteomes" id="UP000292082"/>
    </source>
</evidence>
<gene>
    <name evidence="2" type="ORF">BD310DRAFT_402165</name>
</gene>
<evidence type="ECO:0000313" key="2">
    <source>
        <dbReference type="EMBL" id="TBU64526.1"/>
    </source>
</evidence>
<feature type="region of interest" description="Disordered" evidence="1">
    <location>
        <begin position="20"/>
        <end position="54"/>
    </location>
</feature>
<dbReference type="EMBL" id="ML145086">
    <property type="protein sequence ID" value="TBU64526.1"/>
    <property type="molecule type" value="Genomic_DNA"/>
</dbReference>
<sequence>MAWRYKRARGRVECRQRGLREGMGGLTAATQPRRGREGTAERRRREGGRREKGGRAEIRASLWGGPGAAHGLRLPRSHACLLLGFPISPIIIPDSCHGLFAVRCTPFQYHQSHLSIHPPSLFPSACSQAHVPPLSPLVLHPRFLFPLLPRPHPHPPPDARDCHGPVDVLARAPRLPTARPHWAHLASVHALRTDVLPASCERAAHGGPRAS</sequence>